<dbReference type="EMBL" id="BAABWU010000015">
    <property type="protein sequence ID" value="GAA6197891.1"/>
    <property type="molecule type" value="Genomic_DNA"/>
</dbReference>
<sequence length="39" mass="4208">MLNTTDKIIKHKTGLLNLAEELGNVSKACQVMHCPAGDL</sequence>
<name>A0ABQ0APV4_9RHOB</name>
<reference evidence="1 2" key="1">
    <citation type="submission" date="2024-04" db="EMBL/GenBank/DDBJ databases">
        <title>Draft genome sequence of Pseudophaeobacter arcticus NBRC 116598.</title>
        <authorList>
            <person name="Miyakawa T."/>
            <person name="Kusuya Y."/>
            <person name="Miura T."/>
        </authorList>
    </citation>
    <scope>NUCLEOTIDE SEQUENCE [LARGE SCALE GENOMIC DNA]</scope>
    <source>
        <strain evidence="1 2">SU-CL00105</strain>
    </source>
</reference>
<gene>
    <name evidence="1" type="ORF">NBRC116598_33360</name>
</gene>
<evidence type="ECO:0008006" key="3">
    <source>
        <dbReference type="Google" id="ProtNLM"/>
    </source>
</evidence>
<accession>A0ABQ0APV4</accession>
<evidence type="ECO:0000313" key="1">
    <source>
        <dbReference type="EMBL" id="GAA6197891.1"/>
    </source>
</evidence>
<organism evidence="1 2">
    <name type="scientific">Pseudophaeobacter arcticus</name>
    <dbReference type="NCBI Taxonomy" id="385492"/>
    <lineage>
        <taxon>Bacteria</taxon>
        <taxon>Pseudomonadati</taxon>
        <taxon>Pseudomonadota</taxon>
        <taxon>Alphaproteobacteria</taxon>
        <taxon>Rhodobacterales</taxon>
        <taxon>Paracoccaceae</taxon>
        <taxon>Pseudophaeobacter</taxon>
    </lineage>
</organism>
<dbReference type="Proteomes" id="UP001441944">
    <property type="component" value="Unassembled WGS sequence"/>
</dbReference>
<comment type="caution">
    <text evidence="1">The sequence shown here is derived from an EMBL/GenBank/DDBJ whole genome shotgun (WGS) entry which is preliminary data.</text>
</comment>
<keyword evidence="2" id="KW-1185">Reference proteome</keyword>
<evidence type="ECO:0000313" key="2">
    <source>
        <dbReference type="Proteomes" id="UP001441944"/>
    </source>
</evidence>
<protein>
    <recommendedName>
        <fullName evidence="3">Transcriptional regulator</fullName>
    </recommendedName>
</protein>
<proteinExistence type="predicted"/>